<dbReference type="GO" id="GO:0018104">
    <property type="term" value="P:peptidoglycan-protein cross-linking"/>
    <property type="evidence" value="ECO:0007669"/>
    <property type="project" value="TreeGrafter"/>
</dbReference>
<evidence type="ECO:0000256" key="10">
    <source>
        <dbReference type="SAM" id="MobiDB-lite"/>
    </source>
</evidence>
<feature type="chain" id="PRO_5037915346" evidence="11">
    <location>
        <begin position="19"/>
        <end position="269"/>
    </location>
</feature>
<keyword evidence="5" id="KW-0378">Hydrolase</keyword>
<dbReference type="EMBL" id="CP073041">
    <property type="protein sequence ID" value="UXE62816.1"/>
    <property type="molecule type" value="Genomic_DNA"/>
</dbReference>
<keyword evidence="3" id="KW-0328">Glycosyltransferase</keyword>
<feature type="region of interest" description="Disordered" evidence="10">
    <location>
        <begin position="18"/>
        <end position="132"/>
    </location>
</feature>
<keyword evidence="8 9" id="KW-0961">Cell wall biogenesis/degradation</keyword>
<dbReference type="InterPro" id="IPR005490">
    <property type="entry name" value="LD_TPept_cat_dom"/>
</dbReference>
<evidence type="ECO:0000256" key="11">
    <source>
        <dbReference type="SAM" id="SignalP"/>
    </source>
</evidence>
<feature type="domain" description="L,D-TPase catalytic" evidence="12">
    <location>
        <begin position="142"/>
        <end position="267"/>
    </location>
</feature>
<dbReference type="GO" id="GO:0016757">
    <property type="term" value="F:glycosyltransferase activity"/>
    <property type="evidence" value="ECO:0007669"/>
    <property type="project" value="UniProtKB-KW"/>
</dbReference>
<dbReference type="GO" id="GO:0071555">
    <property type="term" value="P:cell wall organization"/>
    <property type="evidence" value="ECO:0007669"/>
    <property type="project" value="UniProtKB-UniRule"/>
</dbReference>
<dbReference type="GO" id="GO:0008360">
    <property type="term" value="P:regulation of cell shape"/>
    <property type="evidence" value="ECO:0007669"/>
    <property type="project" value="UniProtKB-UniRule"/>
</dbReference>
<evidence type="ECO:0000256" key="1">
    <source>
        <dbReference type="ARBA" id="ARBA00004752"/>
    </source>
</evidence>
<dbReference type="Gene3D" id="2.40.440.10">
    <property type="entry name" value="L,D-transpeptidase catalytic domain-like"/>
    <property type="match status" value="1"/>
</dbReference>
<dbReference type="PROSITE" id="PS52029">
    <property type="entry name" value="LD_TPASE"/>
    <property type="match status" value="1"/>
</dbReference>
<proteinExistence type="inferred from homology"/>
<name>A0A977PX73_9CYAN</name>
<evidence type="ECO:0000256" key="3">
    <source>
        <dbReference type="ARBA" id="ARBA00022676"/>
    </source>
</evidence>
<dbReference type="GO" id="GO:0005576">
    <property type="term" value="C:extracellular region"/>
    <property type="evidence" value="ECO:0007669"/>
    <property type="project" value="TreeGrafter"/>
</dbReference>
<feature type="active site" description="Proton donor/acceptor" evidence="9">
    <location>
        <position position="227"/>
    </location>
</feature>
<keyword evidence="11" id="KW-0732">Signal</keyword>
<gene>
    <name evidence="13" type="ORF">KA717_08970</name>
</gene>
<comment type="similarity">
    <text evidence="2">Belongs to the YkuD family.</text>
</comment>
<evidence type="ECO:0000313" key="13">
    <source>
        <dbReference type="EMBL" id="UXE62816.1"/>
    </source>
</evidence>
<keyword evidence="4" id="KW-0808">Transferase</keyword>
<dbReference type="CDD" id="cd16913">
    <property type="entry name" value="YkuD_like"/>
    <property type="match status" value="1"/>
</dbReference>
<sequence>MSWSTTLVFATLASQAIAAPPGVNPNSPFQKTTTPTVTKPSSTTPSVINPAVTTPSTTTLPAQTTPTITTPSATTLPTTPSTNPSTATEIIPKTVAPSLTTPSVTTPTTTVPSSTKPATTTTTPATPTKTTATATDKKALATRLVLVLGERRVYAYQEDKVLASYPVAVGKKGWETPTGNFKVIQKVKDPIWQNPWNGKIVPASLNGPIGIRWIGFWTDGKNTIGFHGTPGEHLLGQAVSHGCVRMKNKDVVALFEMIEPGTPVIVKNK</sequence>
<evidence type="ECO:0000256" key="7">
    <source>
        <dbReference type="ARBA" id="ARBA00022984"/>
    </source>
</evidence>
<dbReference type="KEGG" id="wna:KA717_08970"/>
<accession>A0A977PX73</accession>
<dbReference type="Pfam" id="PF03734">
    <property type="entry name" value="YkuD"/>
    <property type="match status" value="1"/>
</dbReference>
<evidence type="ECO:0000256" key="4">
    <source>
        <dbReference type="ARBA" id="ARBA00022679"/>
    </source>
</evidence>
<evidence type="ECO:0000259" key="12">
    <source>
        <dbReference type="PROSITE" id="PS52029"/>
    </source>
</evidence>
<evidence type="ECO:0000256" key="5">
    <source>
        <dbReference type="ARBA" id="ARBA00022801"/>
    </source>
</evidence>
<evidence type="ECO:0000256" key="6">
    <source>
        <dbReference type="ARBA" id="ARBA00022960"/>
    </source>
</evidence>
<dbReference type="AlphaFoldDB" id="A0A977PX73"/>
<dbReference type="SUPFAM" id="SSF141523">
    <property type="entry name" value="L,D-transpeptidase catalytic domain-like"/>
    <property type="match status" value="1"/>
</dbReference>
<organism evidence="13">
    <name type="scientific">Woronichinia naegeliana WA131</name>
    <dbReference type="NCBI Taxonomy" id="2824559"/>
    <lineage>
        <taxon>Bacteria</taxon>
        <taxon>Bacillati</taxon>
        <taxon>Cyanobacteriota</taxon>
        <taxon>Cyanophyceae</taxon>
        <taxon>Synechococcales</taxon>
        <taxon>Coelosphaeriaceae</taxon>
        <taxon>Woronichinia</taxon>
    </lineage>
</organism>
<comment type="pathway">
    <text evidence="1 9">Cell wall biogenesis; peptidoglycan biosynthesis.</text>
</comment>
<protein>
    <submittedName>
        <fullName evidence="13">L,D-transpeptidase family protein</fullName>
    </submittedName>
</protein>
<dbReference type="Proteomes" id="UP001065613">
    <property type="component" value="Chromosome"/>
</dbReference>
<reference evidence="13" key="1">
    <citation type="submission" date="2021-04" db="EMBL/GenBank/DDBJ databases">
        <title>Genome sequence of Woronichinia naegeliana from Washington state freshwater lake bloom.</title>
        <authorList>
            <person name="Dreher T.W."/>
        </authorList>
    </citation>
    <scope>NUCLEOTIDE SEQUENCE</scope>
    <source>
        <strain evidence="13">WA131</strain>
    </source>
</reference>
<evidence type="ECO:0000256" key="8">
    <source>
        <dbReference type="ARBA" id="ARBA00023316"/>
    </source>
</evidence>
<dbReference type="PANTHER" id="PTHR30582">
    <property type="entry name" value="L,D-TRANSPEPTIDASE"/>
    <property type="match status" value="1"/>
</dbReference>
<feature type="compositionally biased region" description="Low complexity" evidence="10">
    <location>
        <begin position="31"/>
        <end position="132"/>
    </location>
</feature>
<feature type="signal peptide" evidence="11">
    <location>
        <begin position="1"/>
        <end position="18"/>
    </location>
</feature>
<dbReference type="InterPro" id="IPR050979">
    <property type="entry name" value="LD-transpeptidase"/>
</dbReference>
<dbReference type="InterPro" id="IPR038063">
    <property type="entry name" value="Transpep_catalytic_dom"/>
</dbReference>
<dbReference type="GO" id="GO:0071972">
    <property type="term" value="F:peptidoglycan L,D-transpeptidase activity"/>
    <property type="evidence" value="ECO:0007669"/>
    <property type="project" value="TreeGrafter"/>
</dbReference>
<keyword evidence="7 9" id="KW-0573">Peptidoglycan synthesis</keyword>
<evidence type="ECO:0000256" key="2">
    <source>
        <dbReference type="ARBA" id="ARBA00005992"/>
    </source>
</evidence>
<keyword evidence="6 9" id="KW-0133">Cell shape</keyword>
<dbReference type="PANTHER" id="PTHR30582:SF24">
    <property type="entry name" value="L,D-TRANSPEPTIDASE ERFK_SRFK-RELATED"/>
    <property type="match status" value="1"/>
</dbReference>
<feature type="active site" description="Nucleophile" evidence="9">
    <location>
        <position position="243"/>
    </location>
</feature>
<evidence type="ECO:0000256" key="9">
    <source>
        <dbReference type="PROSITE-ProRule" id="PRU01373"/>
    </source>
</evidence>